<evidence type="ECO:0000313" key="2">
    <source>
        <dbReference type="EMBL" id="MDV7014249.1"/>
    </source>
</evidence>
<comment type="caution">
    <text evidence="2">The sequence shown here is derived from an EMBL/GenBank/DDBJ whole genome shotgun (WGS) entry which is preliminary data.</text>
</comment>
<organism evidence="2 3">
    <name type="scientific">Mycobacterium intracellulare</name>
    <dbReference type="NCBI Taxonomy" id="1767"/>
    <lineage>
        <taxon>Bacteria</taxon>
        <taxon>Bacillati</taxon>
        <taxon>Actinomycetota</taxon>
        <taxon>Actinomycetes</taxon>
        <taxon>Mycobacteriales</taxon>
        <taxon>Mycobacteriaceae</taxon>
        <taxon>Mycobacterium</taxon>
        <taxon>Mycobacterium avium complex (MAC)</taxon>
    </lineage>
</organism>
<proteinExistence type="predicted"/>
<reference evidence="2" key="1">
    <citation type="submission" date="2023-10" db="EMBL/GenBank/DDBJ databases">
        <title>Characterization and genome sequence of Mycobacterium intracellulare ABSURDO, a novel pathogenic isolate with three colony morphotypes that vary in growth and acid-fastness.</title>
        <authorList>
            <person name="Jude B.A."/>
            <person name="Robinson R.T."/>
        </authorList>
    </citation>
    <scope>NUCLEOTIDE SEQUENCE</scope>
    <source>
        <strain evidence="2">ABSURDO Component B</strain>
    </source>
</reference>
<feature type="compositionally biased region" description="Polar residues" evidence="1">
    <location>
        <begin position="149"/>
        <end position="174"/>
    </location>
</feature>
<sequence length="297" mass="33537">MANAAGMLKESIWRDKEFRALPRTAQATYAQLISQKELDRAGIQPLQIAKWAKGCDETTPDDLTGDLKVLEAHRFVFVDYDTDELFIRSYMRHCDIARYPNILKNALRCAGMVASEKIRHELAAELRRLRKSDADRVADQIEPDDFENGSETKPNPSGTLQQTVPERLNGSETLSEPPGYGSGSGSVTLGSTPAGEPTDEPRTDNTEPKQSINEPPPETCPKHRDTPDPPPCGACAGYRRRRARWFEQQHERRTQRRADFWANVRACRDCDDNGHVETETGRVRRCPNHDWTVITHA</sequence>
<evidence type="ECO:0000313" key="3">
    <source>
        <dbReference type="Proteomes" id="UP001187143"/>
    </source>
</evidence>
<dbReference type="EMBL" id="JAWLLD010000021">
    <property type="protein sequence ID" value="MDV7014249.1"/>
    <property type="molecule type" value="Genomic_DNA"/>
</dbReference>
<accession>A0AAE4UEM0</accession>
<dbReference type="RefSeq" id="WP_317728697.1">
    <property type="nucleotide sequence ID" value="NZ_JAWLLC010000033.1"/>
</dbReference>
<gene>
    <name evidence="2" type="ORF">R4F53_18330</name>
</gene>
<evidence type="ECO:0000256" key="1">
    <source>
        <dbReference type="SAM" id="MobiDB-lite"/>
    </source>
</evidence>
<dbReference type="Proteomes" id="UP001187143">
    <property type="component" value="Unassembled WGS sequence"/>
</dbReference>
<name>A0AAE4UEM0_MYCIT</name>
<feature type="compositionally biased region" description="Low complexity" evidence="1">
    <location>
        <begin position="175"/>
        <end position="191"/>
    </location>
</feature>
<feature type="region of interest" description="Disordered" evidence="1">
    <location>
        <begin position="135"/>
        <end position="234"/>
    </location>
</feature>
<dbReference type="AlphaFoldDB" id="A0AAE4UEM0"/>
<protein>
    <submittedName>
        <fullName evidence="2">Uncharacterized protein</fullName>
    </submittedName>
</protein>